<dbReference type="AlphaFoldDB" id="A0A9Q3PDK9"/>
<sequence>MPLTRFVNLSAETGCFTKVIYCDCNEPTLAAMSINQRHRVYLHCPRKDANNRSSKDGCKFFAWMDDYVWKNSLFKVPVLVTVQPILWEKEKRGTSTAFGNWKSNEGSISIYHGAKRNQTRDLRALIELIDSTIATTNQGGDMSTVIGRMYMMRRVLRTLVEDADLFV</sequence>
<proteinExistence type="predicted"/>
<dbReference type="EMBL" id="AVOT02066320">
    <property type="protein sequence ID" value="MBW0558153.1"/>
    <property type="molecule type" value="Genomic_DNA"/>
</dbReference>
<comment type="caution">
    <text evidence="1">The sequence shown here is derived from an EMBL/GenBank/DDBJ whole genome shotgun (WGS) entry which is preliminary data.</text>
</comment>
<evidence type="ECO:0000313" key="1">
    <source>
        <dbReference type="EMBL" id="MBW0558153.1"/>
    </source>
</evidence>
<gene>
    <name evidence="1" type="ORF">O181_097868</name>
</gene>
<name>A0A9Q3PDK9_9BASI</name>
<dbReference type="Proteomes" id="UP000765509">
    <property type="component" value="Unassembled WGS sequence"/>
</dbReference>
<organism evidence="1 2">
    <name type="scientific">Austropuccinia psidii MF-1</name>
    <dbReference type="NCBI Taxonomy" id="1389203"/>
    <lineage>
        <taxon>Eukaryota</taxon>
        <taxon>Fungi</taxon>
        <taxon>Dikarya</taxon>
        <taxon>Basidiomycota</taxon>
        <taxon>Pucciniomycotina</taxon>
        <taxon>Pucciniomycetes</taxon>
        <taxon>Pucciniales</taxon>
        <taxon>Sphaerophragmiaceae</taxon>
        <taxon>Austropuccinia</taxon>
    </lineage>
</organism>
<evidence type="ECO:0000313" key="2">
    <source>
        <dbReference type="Proteomes" id="UP000765509"/>
    </source>
</evidence>
<protein>
    <submittedName>
        <fullName evidence="1">Uncharacterized protein</fullName>
    </submittedName>
</protein>
<keyword evidence="2" id="KW-1185">Reference proteome</keyword>
<accession>A0A9Q3PDK9</accession>
<reference evidence="1" key="1">
    <citation type="submission" date="2021-03" db="EMBL/GenBank/DDBJ databases">
        <title>Draft genome sequence of rust myrtle Austropuccinia psidii MF-1, a brazilian biotype.</title>
        <authorList>
            <person name="Quecine M.C."/>
            <person name="Pachon D.M.R."/>
            <person name="Bonatelli M.L."/>
            <person name="Correr F.H."/>
            <person name="Franceschini L.M."/>
            <person name="Leite T.F."/>
            <person name="Margarido G.R.A."/>
            <person name="Almeida C.A."/>
            <person name="Ferrarezi J.A."/>
            <person name="Labate C.A."/>
        </authorList>
    </citation>
    <scope>NUCLEOTIDE SEQUENCE</scope>
    <source>
        <strain evidence="1">MF-1</strain>
    </source>
</reference>